<reference evidence="1 2" key="1">
    <citation type="journal article" date="2020" name="ISME J.">
        <title>Comparative genomics reveals insights into cyanobacterial evolution and habitat adaptation.</title>
        <authorList>
            <person name="Chen M.Y."/>
            <person name="Teng W.K."/>
            <person name="Zhao L."/>
            <person name="Hu C.X."/>
            <person name="Zhou Y.K."/>
            <person name="Han B.P."/>
            <person name="Song L.R."/>
            <person name="Shu W.S."/>
        </authorList>
    </citation>
    <scope>NUCLEOTIDE SEQUENCE [LARGE SCALE GENOMIC DNA]</scope>
    <source>
        <strain evidence="1 2">FACHB-3921</strain>
    </source>
</reference>
<organism evidence="1 2">
    <name type="scientific">Nostoc parmelioides FACHB-3921</name>
    <dbReference type="NCBI Taxonomy" id="2692909"/>
    <lineage>
        <taxon>Bacteria</taxon>
        <taxon>Bacillati</taxon>
        <taxon>Cyanobacteriota</taxon>
        <taxon>Cyanophyceae</taxon>
        <taxon>Nostocales</taxon>
        <taxon>Nostocaceae</taxon>
        <taxon>Nostoc</taxon>
    </lineage>
</organism>
<name>A0ABR8BP76_9NOSO</name>
<gene>
    <name evidence="1" type="ORF">H6G14_30155</name>
</gene>
<accession>A0ABR8BP76</accession>
<evidence type="ECO:0000313" key="2">
    <source>
        <dbReference type="Proteomes" id="UP000621307"/>
    </source>
</evidence>
<keyword evidence="2" id="KW-1185">Reference proteome</keyword>
<dbReference type="EMBL" id="JACJQL010000098">
    <property type="protein sequence ID" value="MBD2255474.1"/>
    <property type="molecule type" value="Genomic_DNA"/>
</dbReference>
<proteinExistence type="predicted"/>
<comment type="caution">
    <text evidence="1">The sequence shown here is derived from an EMBL/GenBank/DDBJ whole genome shotgun (WGS) entry which is preliminary data.</text>
</comment>
<protein>
    <submittedName>
        <fullName evidence="1">Uncharacterized protein</fullName>
    </submittedName>
</protein>
<dbReference type="Proteomes" id="UP000621307">
    <property type="component" value="Unassembled WGS sequence"/>
</dbReference>
<evidence type="ECO:0000313" key="1">
    <source>
        <dbReference type="EMBL" id="MBD2255474.1"/>
    </source>
</evidence>
<dbReference type="RefSeq" id="WP_190572383.1">
    <property type="nucleotide sequence ID" value="NZ_JACJQL010000098.1"/>
</dbReference>
<sequence>MVQQMTQTKELSKLINQSLTLIEKIKTHPQFKLVEYSPDLTLGDAQQALIELQSELPIYPTSNVKNNSGEALNVFALEGFTS</sequence>